<evidence type="ECO:0000313" key="2">
    <source>
        <dbReference type="EMBL" id="MBI5078696.1"/>
    </source>
</evidence>
<keyword evidence="1" id="KW-0812">Transmembrane</keyword>
<feature type="transmembrane region" description="Helical" evidence="1">
    <location>
        <begin position="12"/>
        <end position="31"/>
    </location>
</feature>
<accession>A0A9D6ULY7</accession>
<dbReference type="NCBIfam" id="TIGR02532">
    <property type="entry name" value="IV_pilin_GFxxxE"/>
    <property type="match status" value="1"/>
</dbReference>
<organism evidence="2 3">
    <name type="scientific">Candidatus Saganbacteria bacterium</name>
    <dbReference type="NCBI Taxonomy" id="2575572"/>
    <lineage>
        <taxon>Bacteria</taxon>
        <taxon>Bacillati</taxon>
        <taxon>Saganbacteria</taxon>
    </lineage>
</organism>
<dbReference type="InterPro" id="IPR012902">
    <property type="entry name" value="N_methyl_site"/>
</dbReference>
<name>A0A9D6ULY7_UNCSA</name>
<dbReference type="Pfam" id="PF07963">
    <property type="entry name" value="N_methyl"/>
    <property type="match status" value="1"/>
</dbReference>
<evidence type="ECO:0000256" key="1">
    <source>
        <dbReference type="SAM" id="Phobius"/>
    </source>
</evidence>
<dbReference type="SUPFAM" id="SSF54523">
    <property type="entry name" value="Pili subunits"/>
    <property type="match status" value="1"/>
</dbReference>
<gene>
    <name evidence="2" type="ORF">HZB08_01570</name>
</gene>
<keyword evidence="1" id="KW-1133">Transmembrane helix</keyword>
<sequence>MRRKLGYTLVELMMVVGICGLFFAFAFPALWRFKNSVCIKASALELASGIRRIQSEAVCRGENLSVGRFKFSRSGFPLPGGSGTQVLENRFGRSRRVIVSAVGRVRVE</sequence>
<dbReference type="AlphaFoldDB" id="A0A9D6ULY7"/>
<comment type="caution">
    <text evidence="2">The sequence shown here is derived from an EMBL/GenBank/DDBJ whole genome shotgun (WGS) entry which is preliminary data.</text>
</comment>
<dbReference type="EMBL" id="JACRKR010000080">
    <property type="protein sequence ID" value="MBI5078696.1"/>
    <property type="molecule type" value="Genomic_DNA"/>
</dbReference>
<dbReference type="InterPro" id="IPR045584">
    <property type="entry name" value="Pilin-like"/>
</dbReference>
<dbReference type="Proteomes" id="UP000808761">
    <property type="component" value="Unassembled WGS sequence"/>
</dbReference>
<reference evidence="2" key="1">
    <citation type="submission" date="2020-07" db="EMBL/GenBank/DDBJ databases">
        <title>Huge and variable diversity of episymbiotic CPR bacteria and DPANN archaea in groundwater ecosystems.</title>
        <authorList>
            <person name="He C.Y."/>
            <person name="Keren R."/>
            <person name="Whittaker M."/>
            <person name="Farag I.F."/>
            <person name="Doudna J."/>
            <person name="Cate J.H.D."/>
            <person name="Banfield J.F."/>
        </authorList>
    </citation>
    <scope>NUCLEOTIDE SEQUENCE</scope>
    <source>
        <strain evidence="2">NC_groundwater_1860_Pr3_B-0.1um_51_7</strain>
    </source>
</reference>
<proteinExistence type="predicted"/>
<protein>
    <submittedName>
        <fullName evidence="2">Prepilin-type N-terminal cleavage/methylation domain-containing protein</fullName>
    </submittedName>
</protein>
<dbReference type="Gene3D" id="3.30.700.10">
    <property type="entry name" value="Glycoprotein, Type 4 Pilin"/>
    <property type="match status" value="1"/>
</dbReference>
<keyword evidence="1" id="KW-0472">Membrane</keyword>
<evidence type="ECO:0000313" key="3">
    <source>
        <dbReference type="Proteomes" id="UP000808761"/>
    </source>
</evidence>